<evidence type="ECO:0000256" key="8">
    <source>
        <dbReference type="ARBA" id="ARBA00023159"/>
    </source>
</evidence>
<evidence type="ECO:0000256" key="6">
    <source>
        <dbReference type="ARBA" id="ARBA00023026"/>
    </source>
</evidence>
<dbReference type="SMART" id="SM00862">
    <property type="entry name" value="Trans_reg_C"/>
    <property type="match status" value="1"/>
</dbReference>
<dbReference type="Gene3D" id="1.10.10.10">
    <property type="entry name" value="Winged helix-like DNA-binding domain superfamily/Winged helix DNA-binding domain"/>
    <property type="match status" value="1"/>
</dbReference>
<keyword evidence="17" id="KW-1185">Reference proteome</keyword>
<dbReference type="InterPro" id="IPR001789">
    <property type="entry name" value="Sig_transdc_resp-reg_receiver"/>
</dbReference>
<keyword evidence="8" id="KW-0010">Activator</keyword>
<feature type="modified residue" description="4-aspartylphosphate" evidence="12">
    <location>
        <position position="52"/>
    </location>
</feature>
<dbReference type="GO" id="GO:0005829">
    <property type="term" value="C:cytosol"/>
    <property type="evidence" value="ECO:0007669"/>
    <property type="project" value="TreeGrafter"/>
</dbReference>
<keyword evidence="9" id="KW-0804">Transcription</keyword>
<dbReference type="PROSITE" id="PS50110">
    <property type="entry name" value="RESPONSE_REGULATORY"/>
    <property type="match status" value="1"/>
</dbReference>
<dbReference type="GO" id="GO:0000976">
    <property type="term" value="F:transcription cis-regulatory region binding"/>
    <property type="evidence" value="ECO:0007669"/>
    <property type="project" value="TreeGrafter"/>
</dbReference>
<evidence type="ECO:0000256" key="12">
    <source>
        <dbReference type="PROSITE-ProRule" id="PRU00169"/>
    </source>
</evidence>
<evidence type="ECO:0000259" key="15">
    <source>
        <dbReference type="PROSITE" id="PS51755"/>
    </source>
</evidence>
<dbReference type="InterPro" id="IPR039420">
    <property type="entry name" value="WalR-like"/>
</dbReference>
<keyword evidence="4" id="KW-0902">Two-component regulatory system</keyword>
<dbReference type="RefSeq" id="WP_126830260.1">
    <property type="nucleotide sequence ID" value="NZ_CBCRYB010000002.1"/>
</dbReference>
<dbReference type="AlphaFoldDB" id="A0A430ABV6"/>
<dbReference type="PROSITE" id="PS51755">
    <property type="entry name" value="OMPR_PHOB"/>
    <property type="match status" value="1"/>
</dbReference>
<dbReference type="PANTHER" id="PTHR48111">
    <property type="entry name" value="REGULATOR OF RPOS"/>
    <property type="match status" value="1"/>
</dbReference>
<feature type="DNA-binding region" description="OmpR/PhoB-type" evidence="13">
    <location>
        <begin position="125"/>
        <end position="222"/>
    </location>
</feature>
<comment type="caution">
    <text evidence="16">The sequence shown here is derived from an EMBL/GenBank/DDBJ whole genome shotgun (WGS) entry which is preliminary data.</text>
</comment>
<dbReference type="InterPro" id="IPR001867">
    <property type="entry name" value="OmpR/PhoB-type_DNA-bd"/>
</dbReference>
<keyword evidence="7 13" id="KW-0238">DNA-binding</keyword>
<dbReference type="SMART" id="SM00448">
    <property type="entry name" value="REC"/>
    <property type="match status" value="1"/>
</dbReference>
<dbReference type="OrthoDB" id="9790442at2"/>
<dbReference type="Proteomes" id="UP000287101">
    <property type="component" value="Unassembled WGS sequence"/>
</dbReference>
<dbReference type="Gene3D" id="3.40.50.2300">
    <property type="match status" value="1"/>
</dbReference>
<evidence type="ECO:0000256" key="13">
    <source>
        <dbReference type="PROSITE-ProRule" id="PRU01091"/>
    </source>
</evidence>
<proteinExistence type="predicted"/>
<dbReference type="PANTHER" id="PTHR48111:SF49">
    <property type="entry name" value="HEME RESPONSE REGULATOR HSSR"/>
    <property type="match status" value="1"/>
</dbReference>
<evidence type="ECO:0000313" key="17">
    <source>
        <dbReference type="Proteomes" id="UP000287101"/>
    </source>
</evidence>
<protein>
    <recommendedName>
        <fullName evidence="11">Heme response regulator HssR</fullName>
    </recommendedName>
</protein>
<evidence type="ECO:0000313" key="16">
    <source>
        <dbReference type="EMBL" id="RSU04719.1"/>
    </source>
</evidence>
<dbReference type="GO" id="GO:0006355">
    <property type="term" value="P:regulation of DNA-templated transcription"/>
    <property type="evidence" value="ECO:0007669"/>
    <property type="project" value="InterPro"/>
</dbReference>
<feature type="domain" description="OmpR/PhoB-type" evidence="15">
    <location>
        <begin position="125"/>
        <end position="222"/>
    </location>
</feature>
<evidence type="ECO:0000256" key="4">
    <source>
        <dbReference type="ARBA" id="ARBA00023012"/>
    </source>
</evidence>
<dbReference type="InterPro" id="IPR036388">
    <property type="entry name" value="WH-like_DNA-bd_sf"/>
</dbReference>
<evidence type="ECO:0000256" key="9">
    <source>
        <dbReference type="ARBA" id="ARBA00023163"/>
    </source>
</evidence>
<keyword evidence="5" id="KW-0805">Transcription regulation</keyword>
<evidence type="ECO:0000259" key="14">
    <source>
        <dbReference type="PROSITE" id="PS50110"/>
    </source>
</evidence>
<evidence type="ECO:0000256" key="7">
    <source>
        <dbReference type="ARBA" id="ARBA00023125"/>
    </source>
</evidence>
<evidence type="ECO:0000256" key="1">
    <source>
        <dbReference type="ARBA" id="ARBA00004496"/>
    </source>
</evidence>
<evidence type="ECO:0000256" key="3">
    <source>
        <dbReference type="ARBA" id="ARBA00022553"/>
    </source>
</evidence>
<keyword evidence="3 12" id="KW-0597">Phosphoprotein</keyword>
<sequence>MVKILVAEDDLELKNLYTEVLSGVGYDVIAATNGKEALKELERNRIDLVISDVMMPEIDGLELTEAIRLSNKTIPILMISAKDTFRDKEAGFMVGTDDYMVKPVDINEMLLRVKALLRRAQILTDQQMTIGETVLALDELKVMWQGHRLILPQKEFLLLYKLASSQNKIFTRQQLMDDIWGLNSETDPRTVDVHINRLRDKLADNPDLTIKTIRGLGYKLGERDA</sequence>
<gene>
    <name evidence="16" type="ORF">CBF31_01495</name>
</gene>
<reference evidence="16 17" key="1">
    <citation type="submission" date="2017-05" db="EMBL/GenBank/DDBJ databases">
        <title>Vagococcus spp. assemblies.</title>
        <authorList>
            <person name="Gulvik C.A."/>
        </authorList>
    </citation>
    <scope>NUCLEOTIDE SEQUENCE [LARGE SCALE GENOMIC DNA]</scope>
    <source>
        <strain evidence="16 17">CCUG 41755</strain>
    </source>
</reference>
<evidence type="ECO:0000256" key="5">
    <source>
        <dbReference type="ARBA" id="ARBA00023015"/>
    </source>
</evidence>
<dbReference type="EMBL" id="NGJY01000001">
    <property type="protein sequence ID" value="RSU04719.1"/>
    <property type="molecule type" value="Genomic_DNA"/>
</dbReference>
<dbReference type="GO" id="GO:0000156">
    <property type="term" value="F:phosphorelay response regulator activity"/>
    <property type="evidence" value="ECO:0007669"/>
    <property type="project" value="TreeGrafter"/>
</dbReference>
<dbReference type="CDD" id="cd00383">
    <property type="entry name" value="trans_reg_C"/>
    <property type="match status" value="1"/>
</dbReference>
<evidence type="ECO:0000256" key="11">
    <source>
        <dbReference type="ARBA" id="ARBA00039976"/>
    </source>
</evidence>
<dbReference type="CDD" id="cd17574">
    <property type="entry name" value="REC_OmpR"/>
    <property type="match status" value="1"/>
</dbReference>
<organism evidence="16 17">
    <name type="scientific">Vagococcus fessus</name>
    <dbReference type="NCBI Taxonomy" id="120370"/>
    <lineage>
        <taxon>Bacteria</taxon>
        <taxon>Bacillati</taxon>
        <taxon>Bacillota</taxon>
        <taxon>Bacilli</taxon>
        <taxon>Lactobacillales</taxon>
        <taxon>Enterococcaceae</taxon>
        <taxon>Vagococcus</taxon>
    </lineage>
</organism>
<keyword evidence="2" id="KW-0963">Cytoplasm</keyword>
<comment type="subcellular location">
    <subcellularLocation>
        <location evidence="1">Cytoplasm</location>
    </subcellularLocation>
</comment>
<dbReference type="InterPro" id="IPR011006">
    <property type="entry name" value="CheY-like_superfamily"/>
</dbReference>
<dbReference type="Pfam" id="PF00486">
    <property type="entry name" value="Trans_reg_C"/>
    <property type="match status" value="1"/>
</dbReference>
<comment type="function">
    <text evidence="10">Member of the two-component regulatory system HssS/HssR involved in intracellular heme homeostasis and tempering of staphylococcal virulence. Phosphorylated HssR binds to a direct repeat sequence within hrtAB promoter and activates the expression of hrtAB, an efflux pump, in response to extracellular heme, hemin, hemoglobin or blood.</text>
</comment>
<name>A0A430ABV6_9ENTE</name>
<accession>A0A430ABV6</accession>
<dbReference type="GO" id="GO:0032993">
    <property type="term" value="C:protein-DNA complex"/>
    <property type="evidence" value="ECO:0007669"/>
    <property type="project" value="TreeGrafter"/>
</dbReference>
<evidence type="ECO:0000256" key="2">
    <source>
        <dbReference type="ARBA" id="ARBA00022490"/>
    </source>
</evidence>
<dbReference type="SUPFAM" id="SSF52172">
    <property type="entry name" value="CheY-like"/>
    <property type="match status" value="1"/>
</dbReference>
<keyword evidence="6" id="KW-0843">Virulence</keyword>
<dbReference type="Pfam" id="PF00072">
    <property type="entry name" value="Response_reg"/>
    <property type="match status" value="1"/>
</dbReference>
<evidence type="ECO:0000256" key="10">
    <source>
        <dbReference type="ARBA" id="ARBA00037471"/>
    </source>
</evidence>
<feature type="domain" description="Response regulatory" evidence="14">
    <location>
        <begin position="3"/>
        <end position="117"/>
    </location>
</feature>